<proteinExistence type="predicted"/>
<dbReference type="Gene3D" id="3.80.10.10">
    <property type="entry name" value="Ribonuclease Inhibitor"/>
    <property type="match status" value="1"/>
</dbReference>
<feature type="signal peptide" evidence="1">
    <location>
        <begin position="1"/>
        <end position="23"/>
    </location>
</feature>
<organism evidence="2 3">
    <name type="scientific">Cryphonectria parasitica (strain ATCC 38755 / EP155)</name>
    <dbReference type="NCBI Taxonomy" id="660469"/>
    <lineage>
        <taxon>Eukaryota</taxon>
        <taxon>Fungi</taxon>
        <taxon>Dikarya</taxon>
        <taxon>Ascomycota</taxon>
        <taxon>Pezizomycotina</taxon>
        <taxon>Sordariomycetes</taxon>
        <taxon>Sordariomycetidae</taxon>
        <taxon>Diaporthales</taxon>
        <taxon>Cryphonectriaceae</taxon>
        <taxon>Cryphonectria-Endothia species complex</taxon>
        <taxon>Cryphonectria</taxon>
    </lineage>
</organism>
<dbReference type="Proteomes" id="UP000803844">
    <property type="component" value="Unassembled WGS sequence"/>
</dbReference>
<gene>
    <name evidence="2" type="ORF">M406DRAFT_332277</name>
</gene>
<dbReference type="GeneID" id="63837854"/>
<feature type="chain" id="PRO_5040393212" evidence="1">
    <location>
        <begin position="24"/>
        <end position="154"/>
    </location>
</feature>
<dbReference type="SUPFAM" id="SSF52047">
    <property type="entry name" value="RNI-like"/>
    <property type="match status" value="1"/>
</dbReference>
<comment type="caution">
    <text evidence="2">The sequence shown here is derived from an EMBL/GenBank/DDBJ whole genome shotgun (WGS) entry which is preliminary data.</text>
</comment>
<sequence>MPHITVLCFSGASLCVRACGALAKCSLRYKKTLLALDFCDVFSARLTSEIAPALDAFVPAFLKLPSLELIRLSKNAFGLTREINLLVRKGPVELPHLNILYLEDNTIGSEGQTHMALADAVACWPKLEISDLNDSLLCAKGAALLIVALKASCG</sequence>
<evidence type="ECO:0000313" key="3">
    <source>
        <dbReference type="Proteomes" id="UP000803844"/>
    </source>
</evidence>
<dbReference type="InterPro" id="IPR032675">
    <property type="entry name" value="LRR_dom_sf"/>
</dbReference>
<dbReference type="RefSeq" id="XP_040774788.1">
    <property type="nucleotide sequence ID" value="XM_040920725.1"/>
</dbReference>
<name>A0A9P4XZW4_CRYP1</name>
<evidence type="ECO:0000313" key="2">
    <source>
        <dbReference type="EMBL" id="KAF3763827.1"/>
    </source>
</evidence>
<dbReference type="AlphaFoldDB" id="A0A9P4XZW4"/>
<dbReference type="EMBL" id="MU032349">
    <property type="protein sequence ID" value="KAF3763827.1"/>
    <property type="molecule type" value="Genomic_DNA"/>
</dbReference>
<evidence type="ECO:0000256" key="1">
    <source>
        <dbReference type="SAM" id="SignalP"/>
    </source>
</evidence>
<protein>
    <submittedName>
        <fullName evidence="2">Uncharacterized protein</fullName>
    </submittedName>
</protein>
<reference evidence="2" key="1">
    <citation type="journal article" date="2020" name="Phytopathology">
        <title>Genome sequence of the chestnut blight fungus Cryphonectria parasitica EP155: A fundamental resource for an archetypical invasive plant pathogen.</title>
        <authorList>
            <person name="Crouch J.A."/>
            <person name="Dawe A."/>
            <person name="Aerts A."/>
            <person name="Barry K."/>
            <person name="Churchill A.C.L."/>
            <person name="Grimwood J."/>
            <person name="Hillman B."/>
            <person name="Milgroom M.G."/>
            <person name="Pangilinan J."/>
            <person name="Smith M."/>
            <person name="Salamov A."/>
            <person name="Schmutz J."/>
            <person name="Yadav J."/>
            <person name="Grigoriev I.V."/>
            <person name="Nuss D."/>
        </authorList>
    </citation>
    <scope>NUCLEOTIDE SEQUENCE</scope>
    <source>
        <strain evidence="2">EP155</strain>
    </source>
</reference>
<accession>A0A9P4XZW4</accession>
<keyword evidence="3" id="KW-1185">Reference proteome</keyword>
<dbReference type="OrthoDB" id="184583at2759"/>
<keyword evidence="1" id="KW-0732">Signal</keyword>